<sequence>MAERSTGRVIGMQLFMMRHREDISPYVGPPKTGWRVALLVCPMLASLVAGPAVFADEFDALVVYEEAKVLNDQWQACAASFVRGRIHSRQDPEILAKEAFEQCKAREDGLSSFLVARVGGTGAGNVMALLLEKYRSGLPAAIVELRTRH</sequence>
<gene>
    <name evidence="1" type="ORF">BB934_02545</name>
</gene>
<organism evidence="1">
    <name type="scientific">Microvirga ossetica</name>
    <dbReference type="NCBI Taxonomy" id="1882682"/>
    <lineage>
        <taxon>Bacteria</taxon>
        <taxon>Pseudomonadati</taxon>
        <taxon>Pseudomonadota</taxon>
        <taxon>Alphaproteobacteria</taxon>
        <taxon>Hyphomicrobiales</taxon>
        <taxon>Methylobacteriaceae</taxon>
        <taxon>Microvirga</taxon>
    </lineage>
</organism>
<evidence type="ECO:0000313" key="1">
    <source>
        <dbReference type="EMBL" id="ANY77232.1"/>
    </source>
</evidence>
<dbReference type="KEGG" id="moc:BB934_02545"/>
<dbReference type="EMBL" id="CP016616">
    <property type="protein sequence ID" value="ANY77232.1"/>
    <property type="molecule type" value="Genomic_DNA"/>
</dbReference>
<dbReference type="AlphaFoldDB" id="A0A1B2EBG8"/>
<protein>
    <submittedName>
        <fullName evidence="1">Uncharacterized protein</fullName>
    </submittedName>
</protein>
<proteinExistence type="predicted"/>
<reference evidence="1" key="1">
    <citation type="submission" date="2016-07" db="EMBL/GenBank/DDBJ databases">
        <title>Microvirga ossetica sp. nov. a new species of rhizobia isolated from root nodules of the legume species Vicia alpestris Steven originated from North Ossetia region in the Caucasus.</title>
        <authorList>
            <person name="Safronova V.I."/>
            <person name="Kuznetsova I.G."/>
            <person name="Sazanova A.L."/>
            <person name="Belimov A."/>
            <person name="Andronov E."/>
            <person name="Osledkin Y.S."/>
            <person name="Onishchuk O.P."/>
            <person name="Kurchak O.N."/>
            <person name="Shaposhnikov A.I."/>
            <person name="Willems A."/>
            <person name="Tikhonovich I.A."/>
        </authorList>
    </citation>
    <scope>NUCLEOTIDE SEQUENCE [LARGE SCALE GENOMIC DNA]</scope>
    <source>
        <strain evidence="1">V5/3M</strain>
    </source>
</reference>
<name>A0A1B2EBG8_9HYPH</name>
<accession>A0A1B2EBG8</accession>